<dbReference type="InterPro" id="IPR001119">
    <property type="entry name" value="SLH_dom"/>
</dbReference>
<reference evidence="2 3" key="1">
    <citation type="submission" date="2020-09" db="EMBL/GenBank/DDBJ databases">
        <title>Paenibacillus sp. strain PR3 16S rRNA gene Genome sequencing and assembly.</title>
        <authorList>
            <person name="Kim J."/>
        </authorList>
    </citation>
    <scope>NUCLEOTIDE SEQUENCE [LARGE SCALE GENOMIC DNA]</scope>
    <source>
        <strain evidence="2 3">PR3</strain>
    </source>
</reference>
<proteinExistence type="predicted"/>
<evidence type="ECO:0000313" key="2">
    <source>
        <dbReference type="EMBL" id="MBD3920804.1"/>
    </source>
</evidence>
<evidence type="ECO:0000259" key="1">
    <source>
        <dbReference type="PROSITE" id="PS51272"/>
    </source>
</evidence>
<comment type="caution">
    <text evidence="2">The sequence shown here is derived from an EMBL/GenBank/DDBJ whole genome shotgun (WGS) entry which is preliminary data.</text>
</comment>
<evidence type="ECO:0000313" key="3">
    <source>
        <dbReference type="Proteomes" id="UP000609346"/>
    </source>
</evidence>
<dbReference type="Pfam" id="PF00395">
    <property type="entry name" value="SLH"/>
    <property type="match status" value="2"/>
</dbReference>
<gene>
    <name evidence="2" type="ORF">H8B09_18705</name>
</gene>
<protein>
    <submittedName>
        <fullName evidence="2">S-layer homology domain-containing protein</fullName>
    </submittedName>
</protein>
<feature type="domain" description="SLH" evidence="1">
    <location>
        <begin position="1243"/>
        <end position="1306"/>
    </location>
</feature>
<dbReference type="RefSeq" id="WP_191205069.1">
    <property type="nucleotide sequence ID" value="NZ_JACXZA010000004.1"/>
</dbReference>
<sequence>MVKKCSIWFVVLSLLIGMLQLTGSERVIAATSGNFAFPSEFDQPDKARITSSGMVTINGTINGVNPSTISYSVYQIVDYDVKDPSKEKTGSQREGLTSGVYLNGSSIQVFNVQLFSGLNKITFQGTKGGGLVENSIYIDYHDGPTLYDLQASLYGNNFPMNENSTTVVHSTATKGKSQTDISITGKAPNAQSVTVEVNGSSRTFSVNSTNGYTFVASPVNVLKGKNLVKIKVSNGTQTIETTREVAFYNGAVTFYDMTLSDDKGNSASLEYNPNLITSKSGLEITGKVIVPNYYGKKTSDPANVPHPDPKLELDSLKAELYEVGVTAAKETFDNAKITSAAVQPYSDTDAFFVYEFSFAVDGANGGNNLAYNKRYNVRIQANNEQNIANGTTPTVEGNSALYFTLLDANTPFIEQVNYLPGYQPNNYLGLTGDPLDGKSLYGMPIGIEVLVGNPGNLDSSKSTGDFLNTGLGIENITNAAGKSSNAYKIKVLSQSDELLSINGKTGTYRRIIMEVTKLPFEGKQTIRFQALSSTSDPTKPATYNSYDVTVTMLFGPYVSYTKLFDSMIVKNDTTSPTAATDIIKTELGLFAGTIQNVNNTEEIRYVPQKTNGKITGAQSIYFYVNNVAFPLMPQDSADVHDTDFVLDSTVKLDDVFAVMFNGENTIRFVFQGTQTFYERSVKLNIVPTNLPVIPVEGSAGVFPFTYAPTINDADIIPTPNDPNFPMSGSIYTTSKSKMNIFGTFDFIDLGKLANDGSISGSMPANPEDYILKIKSSSSDKEYTWDLTMPFSVYSSEDPTVKSIYDPKKVGISGLLVVRYDIAKQTFSFILKDQDLNSDGSSSVYNFFVYNSGIYGPKASYRMEVDPTALPYDIVRPILPAKSIVNQNFVEVIINAKGAQTVVINKENAVKTQFDADYDGTIDYYDAYRATITDLKVGKNTIKFTITSANDKTTGSIDITYAPTNIPGAQFMKTMAASQKVFDGALSLTFPKGTTLIRRDYNVPAEFKNQVFTNHKVLYSIANSEDGVVDRHEFDGWPADFDKVITSNGEQFKFSFPSRFSKASPVYWIDAGLADDTTTKATYDPLTNGVEPYQFPNSGVPSYNDRASDRELIASKSGQLTLSFDKNMKDAIGTLITVYRYDNQNKYWENVGGVVDNKKNTITVPFTKFGYYVVGKMVYSFSDITGHPYARNYMEAIFSKGISNPVGYDDFGADMYTTRGEFARMIVKALDLPLNYEMGNPSFDDVPVIVNADAIWDYRYIETAARAGIIRGTQPRTFDPSGNLTREEAAVILARALELKLDTDPTKISKALEKQFKDHGDINYYAKASVSAIAKKGYIVGAPVDPKDPKKGNVFEPRSNLLRSDAAIIVGKMLIDLKKLPKLN</sequence>
<dbReference type="Proteomes" id="UP000609346">
    <property type="component" value="Unassembled WGS sequence"/>
</dbReference>
<organism evidence="2 3">
    <name type="scientific">Paenibacillus terricola</name>
    <dbReference type="NCBI Taxonomy" id="2763503"/>
    <lineage>
        <taxon>Bacteria</taxon>
        <taxon>Bacillati</taxon>
        <taxon>Bacillota</taxon>
        <taxon>Bacilli</taxon>
        <taxon>Bacillales</taxon>
        <taxon>Paenibacillaceae</taxon>
        <taxon>Paenibacillus</taxon>
    </lineage>
</organism>
<keyword evidence="3" id="KW-1185">Reference proteome</keyword>
<feature type="domain" description="SLH" evidence="1">
    <location>
        <begin position="1312"/>
        <end position="1383"/>
    </location>
</feature>
<accession>A0ABR8N203</accession>
<dbReference type="EMBL" id="JACXZA010000004">
    <property type="protein sequence ID" value="MBD3920804.1"/>
    <property type="molecule type" value="Genomic_DNA"/>
</dbReference>
<name>A0ABR8N203_9BACL</name>
<feature type="domain" description="SLH" evidence="1">
    <location>
        <begin position="1176"/>
        <end position="1239"/>
    </location>
</feature>
<dbReference type="PROSITE" id="PS51272">
    <property type="entry name" value="SLH"/>
    <property type="match status" value="3"/>
</dbReference>